<dbReference type="PANTHER" id="PTHR22933">
    <property type="entry name" value="FI18007P1-RELATED"/>
    <property type="match status" value="1"/>
</dbReference>
<evidence type="ECO:0000313" key="3">
    <source>
        <dbReference type="EMBL" id="ROT65989.1"/>
    </source>
</evidence>
<protein>
    <submittedName>
        <fullName evidence="3">Cuticular protein</fullName>
    </submittedName>
</protein>
<reference evidence="3 4" key="2">
    <citation type="submission" date="2019-01" db="EMBL/GenBank/DDBJ databases">
        <title>The decoding of complex shrimp genome reveals the adaptation for benthos swimmer, frequently molting mechanism and breeding impact on genome.</title>
        <authorList>
            <person name="Sun Y."/>
            <person name="Gao Y."/>
            <person name="Yu Y."/>
        </authorList>
    </citation>
    <scope>NUCLEOTIDE SEQUENCE [LARGE SCALE GENOMIC DNA]</scope>
    <source>
        <tissue evidence="3">Muscle</tissue>
    </source>
</reference>
<feature type="domain" description="Chitin-binding type-2" evidence="2">
    <location>
        <begin position="142"/>
        <end position="210"/>
    </location>
</feature>
<dbReference type="InterPro" id="IPR052976">
    <property type="entry name" value="Scoloptoxin-like"/>
</dbReference>
<proteinExistence type="predicted"/>
<dbReference type="SUPFAM" id="SSF57625">
    <property type="entry name" value="Invertebrate chitin-binding proteins"/>
    <property type="match status" value="1"/>
</dbReference>
<evidence type="ECO:0000313" key="4">
    <source>
        <dbReference type="Proteomes" id="UP000283509"/>
    </source>
</evidence>
<organism evidence="3 4">
    <name type="scientific">Penaeus vannamei</name>
    <name type="common">Whiteleg shrimp</name>
    <name type="synonym">Litopenaeus vannamei</name>
    <dbReference type="NCBI Taxonomy" id="6689"/>
    <lineage>
        <taxon>Eukaryota</taxon>
        <taxon>Metazoa</taxon>
        <taxon>Ecdysozoa</taxon>
        <taxon>Arthropoda</taxon>
        <taxon>Crustacea</taxon>
        <taxon>Multicrustacea</taxon>
        <taxon>Malacostraca</taxon>
        <taxon>Eumalacostraca</taxon>
        <taxon>Eucarida</taxon>
        <taxon>Decapoda</taxon>
        <taxon>Dendrobranchiata</taxon>
        <taxon>Penaeoidea</taxon>
        <taxon>Penaeidae</taxon>
        <taxon>Penaeus</taxon>
    </lineage>
</organism>
<evidence type="ECO:0000256" key="1">
    <source>
        <dbReference type="SAM" id="MobiDB-lite"/>
    </source>
</evidence>
<dbReference type="Proteomes" id="UP000283509">
    <property type="component" value="Unassembled WGS sequence"/>
</dbReference>
<dbReference type="AlphaFoldDB" id="A0A3R7NT39"/>
<feature type="region of interest" description="Disordered" evidence="1">
    <location>
        <begin position="47"/>
        <end position="84"/>
    </location>
</feature>
<dbReference type="EMBL" id="QCYY01003005">
    <property type="protein sequence ID" value="ROT65989.1"/>
    <property type="molecule type" value="Genomic_DNA"/>
</dbReference>
<gene>
    <name evidence="3" type="ORF">C7M84_016019</name>
</gene>
<dbReference type="InterPro" id="IPR002557">
    <property type="entry name" value="Chitin-bd_dom"/>
</dbReference>
<dbReference type="GO" id="GO:0005576">
    <property type="term" value="C:extracellular region"/>
    <property type="evidence" value="ECO:0007669"/>
    <property type="project" value="InterPro"/>
</dbReference>
<comment type="caution">
    <text evidence="3">The sequence shown here is derived from an EMBL/GenBank/DDBJ whole genome shotgun (WGS) entry which is preliminary data.</text>
</comment>
<dbReference type="OrthoDB" id="6407151at2759"/>
<evidence type="ECO:0000259" key="2">
    <source>
        <dbReference type="PROSITE" id="PS50940"/>
    </source>
</evidence>
<dbReference type="Gene3D" id="2.170.140.10">
    <property type="entry name" value="Chitin binding domain"/>
    <property type="match status" value="1"/>
</dbReference>
<dbReference type="PROSITE" id="PS50940">
    <property type="entry name" value="CHIT_BIND_II"/>
    <property type="match status" value="1"/>
</dbReference>
<dbReference type="Pfam" id="PF01607">
    <property type="entry name" value="CBM_14"/>
    <property type="match status" value="1"/>
</dbReference>
<dbReference type="PANTHER" id="PTHR22933:SF43">
    <property type="entry name" value="LP10131P"/>
    <property type="match status" value="1"/>
</dbReference>
<name>A0A3R7NT39_PENVA</name>
<accession>A0A3R7NT39</accession>
<dbReference type="GO" id="GO:0008061">
    <property type="term" value="F:chitin binding"/>
    <property type="evidence" value="ECO:0007669"/>
    <property type="project" value="InterPro"/>
</dbReference>
<keyword evidence="4" id="KW-1185">Reference proteome</keyword>
<dbReference type="InterPro" id="IPR036508">
    <property type="entry name" value="Chitin-bd_dom_sf"/>
</dbReference>
<sequence length="229" mass="24679">MLTRLTKKTQRAVVLTRTLPTRKTCRQNRQPDRRVVIRNRGRIWAEPGDSPAPVASAVGVSPEGRPLPAADSPALRRSRANPSSAAIKGGSLPFRQCSQPSLSVAMKVALAVLCLAAAASARMAYQLPDGFLDILGGDPQQVFSCDNRAYGYYADVANGCRIFHVCEPIADELGAVVETAHYSFVCGNQTVFSQESLTCAHPEEAFPCDQAETLFDLSNADFGKIPVDI</sequence>
<reference evidence="3 4" key="1">
    <citation type="submission" date="2018-04" db="EMBL/GenBank/DDBJ databases">
        <authorList>
            <person name="Zhang X."/>
            <person name="Yuan J."/>
            <person name="Li F."/>
            <person name="Xiang J."/>
        </authorList>
    </citation>
    <scope>NUCLEOTIDE SEQUENCE [LARGE SCALE GENOMIC DNA]</scope>
    <source>
        <tissue evidence="3">Muscle</tissue>
    </source>
</reference>